<dbReference type="InterPro" id="IPR051395">
    <property type="entry name" value="Cytochrome_c_Peroxidase/MauG"/>
</dbReference>
<dbReference type="STRING" id="1266925.GCA_000619905_01150"/>
<organism evidence="8 9">
    <name type="scientific">Nitrosospira briensis</name>
    <dbReference type="NCBI Taxonomy" id="35799"/>
    <lineage>
        <taxon>Bacteria</taxon>
        <taxon>Pseudomonadati</taxon>
        <taxon>Pseudomonadota</taxon>
        <taxon>Betaproteobacteria</taxon>
        <taxon>Nitrosomonadales</taxon>
        <taxon>Nitrosomonadaceae</taxon>
        <taxon>Nitrosospira</taxon>
    </lineage>
</organism>
<dbReference type="Gene3D" id="1.10.760.10">
    <property type="entry name" value="Cytochrome c-like domain"/>
    <property type="match status" value="1"/>
</dbReference>
<evidence type="ECO:0000256" key="5">
    <source>
        <dbReference type="SAM" id="MobiDB-lite"/>
    </source>
</evidence>
<name>A0A1I5AEG0_9PROT</name>
<reference evidence="9" key="1">
    <citation type="submission" date="2016-10" db="EMBL/GenBank/DDBJ databases">
        <authorList>
            <person name="Varghese N."/>
        </authorList>
    </citation>
    <scope>NUCLEOTIDE SEQUENCE [LARGE SCALE GENOMIC DNA]</scope>
    <source>
        <strain evidence="9">Nsp8</strain>
    </source>
</reference>
<evidence type="ECO:0000256" key="4">
    <source>
        <dbReference type="PROSITE-ProRule" id="PRU00433"/>
    </source>
</evidence>
<keyword evidence="2 4" id="KW-0479">Metal-binding</keyword>
<dbReference type="GO" id="GO:0009055">
    <property type="term" value="F:electron transfer activity"/>
    <property type="evidence" value="ECO:0007669"/>
    <property type="project" value="InterPro"/>
</dbReference>
<dbReference type="InterPro" id="IPR036909">
    <property type="entry name" value="Cyt_c-like_dom_sf"/>
</dbReference>
<dbReference type="GO" id="GO:0004130">
    <property type="term" value="F:cytochrome-c peroxidase activity"/>
    <property type="evidence" value="ECO:0007669"/>
    <property type="project" value="TreeGrafter"/>
</dbReference>
<dbReference type="InterPro" id="IPR009056">
    <property type="entry name" value="Cyt_c-like_dom"/>
</dbReference>
<evidence type="ECO:0000259" key="7">
    <source>
        <dbReference type="PROSITE" id="PS51007"/>
    </source>
</evidence>
<keyword evidence="1 4" id="KW-0349">Heme</keyword>
<dbReference type="GO" id="GO:0020037">
    <property type="term" value="F:heme binding"/>
    <property type="evidence" value="ECO:0007669"/>
    <property type="project" value="InterPro"/>
</dbReference>
<feature type="domain" description="Cytochrome c" evidence="7">
    <location>
        <begin position="129"/>
        <end position="220"/>
    </location>
</feature>
<proteinExistence type="predicted"/>
<evidence type="ECO:0000313" key="9">
    <source>
        <dbReference type="Proteomes" id="UP000183107"/>
    </source>
</evidence>
<dbReference type="PANTHER" id="PTHR30600">
    <property type="entry name" value="CYTOCHROME C PEROXIDASE-RELATED"/>
    <property type="match status" value="1"/>
</dbReference>
<evidence type="ECO:0000256" key="1">
    <source>
        <dbReference type="ARBA" id="ARBA00022617"/>
    </source>
</evidence>
<feature type="domain" description="Cytochrome c" evidence="7">
    <location>
        <begin position="436"/>
        <end position="582"/>
    </location>
</feature>
<keyword evidence="6" id="KW-0732">Signal</keyword>
<evidence type="ECO:0000313" key="8">
    <source>
        <dbReference type="EMBL" id="SFN60844.1"/>
    </source>
</evidence>
<sequence>MKQSHAPGKRHTLLIPAALMLVIVLLPACAALDSDPDRGATTVKEDVFGDHFSTVEYLPSQNWKPSDSLWFYTVTQGSNMMPYDFFMALERPGTSELIRGNENMNNRYRYLPQKATSSNPDALPVGFVKDIYKDEEYIGITCAACHTGQINYKGKGIRIDGGPAGADMETFMADIVRAMKAALENGEVRKRFVENVLARGKYKTEEEVEADLRKYTQRLTNYITINYSTTHYGFARLDAFGRIYNRVLEHTVNVQALRELLRDPNVMKKGVISEEELDAIFRDTENVRVLSGAQRDRIVENLVKALNEKKGRDALESLWKLRTKLFNMPNAPVSYPFLWDTPQHDYVQWNGLTENAGLKAIARNAGEAIGVFGTLDWTEREGFSLPAFITGQGLFSKHISYDSSVNVMNLRRIEARLLTLQSPLWPGNILPRIDEARLDKGRSLFNQHCVSCHANIKREDPDRRIVAHMSRATDVGTDAQMAENSVNYQGFSGIQRNMYVGAGGVGDILLSQRAPVSALLTKATIGVVANPEPDKWFLQRWGEWAYNLATGFRDNVIKPSIKHGDYDPDTTADPVASLKSYKARPLNGIWATAPYLHNGSVPTLYDLLLPKKRPGDPESGEYRPDEFVVGSREFDPVKVGFKSSGYEGFTFNTRGIWDDRTGGYTKGNSNAGHEYGARRLADESDGPADQKIKEQCEDDKVKDEDLDPSIKDKCLYPMSREDRFDLVEYMKTL</sequence>
<evidence type="ECO:0000256" key="6">
    <source>
        <dbReference type="SAM" id="SignalP"/>
    </source>
</evidence>
<evidence type="ECO:0000256" key="3">
    <source>
        <dbReference type="ARBA" id="ARBA00023004"/>
    </source>
</evidence>
<dbReference type="PROSITE" id="PS51007">
    <property type="entry name" value="CYTC"/>
    <property type="match status" value="2"/>
</dbReference>
<dbReference type="Proteomes" id="UP000183107">
    <property type="component" value="Unassembled WGS sequence"/>
</dbReference>
<dbReference type="PANTHER" id="PTHR30600:SF9">
    <property type="entry name" value="BLR7738 PROTEIN"/>
    <property type="match status" value="1"/>
</dbReference>
<dbReference type="RefSeq" id="WP_074795973.1">
    <property type="nucleotide sequence ID" value="NZ_FOVJ01000002.1"/>
</dbReference>
<dbReference type="AlphaFoldDB" id="A0A1I5AEG0"/>
<feature type="region of interest" description="Disordered" evidence="5">
    <location>
        <begin position="679"/>
        <end position="711"/>
    </location>
</feature>
<keyword evidence="9" id="KW-1185">Reference proteome</keyword>
<feature type="signal peptide" evidence="6">
    <location>
        <begin position="1"/>
        <end position="30"/>
    </location>
</feature>
<dbReference type="GO" id="GO:0046872">
    <property type="term" value="F:metal ion binding"/>
    <property type="evidence" value="ECO:0007669"/>
    <property type="project" value="UniProtKB-KW"/>
</dbReference>
<dbReference type="EMBL" id="FOVJ01000002">
    <property type="protein sequence ID" value="SFN60844.1"/>
    <property type="molecule type" value="Genomic_DNA"/>
</dbReference>
<evidence type="ECO:0000256" key="2">
    <source>
        <dbReference type="ARBA" id="ARBA00022723"/>
    </source>
</evidence>
<dbReference type="NCBIfam" id="NF040606">
    <property type="entry name" value="CytoC_perox"/>
    <property type="match status" value="1"/>
</dbReference>
<dbReference type="InterPro" id="IPR047758">
    <property type="entry name" value="CytoC_perox"/>
</dbReference>
<gene>
    <name evidence="8" type="ORF">SAMN05216386_1345</name>
</gene>
<protein>
    <recommendedName>
        <fullName evidence="7">Cytochrome c domain-containing protein</fullName>
    </recommendedName>
</protein>
<feature type="chain" id="PRO_5010315198" description="Cytochrome c domain-containing protein" evidence="6">
    <location>
        <begin position="31"/>
        <end position="733"/>
    </location>
</feature>
<accession>A0A1I5AEG0</accession>
<dbReference type="Pfam" id="PF21419">
    <property type="entry name" value="RoxA-like_Cyt-c"/>
    <property type="match status" value="1"/>
</dbReference>
<keyword evidence="3 4" id="KW-0408">Iron</keyword>
<dbReference type="SUPFAM" id="SSF46626">
    <property type="entry name" value="Cytochrome c"/>
    <property type="match status" value="2"/>
</dbReference>